<evidence type="ECO:0000313" key="2">
    <source>
        <dbReference type="EnsemblPlants" id="Solyc10g018515.1.1"/>
    </source>
</evidence>
<name>A0A3Q7J8G7_SOLLC</name>
<accession>A0A3Q7J8G7</accession>
<dbReference type="PANTHER" id="PTHR34222:SF91">
    <property type="match status" value="1"/>
</dbReference>
<feature type="compositionally biased region" description="Polar residues" evidence="1">
    <location>
        <begin position="216"/>
        <end position="233"/>
    </location>
</feature>
<dbReference type="AlphaFoldDB" id="A0A3Q7J8G7"/>
<reference evidence="2" key="2">
    <citation type="submission" date="2019-01" db="UniProtKB">
        <authorList>
            <consortium name="EnsemblPlants"/>
        </authorList>
    </citation>
    <scope>IDENTIFICATION</scope>
    <source>
        <strain evidence="2">cv. Heinz 1706</strain>
    </source>
</reference>
<keyword evidence="3" id="KW-1185">Reference proteome</keyword>
<sequence length="264" mass="30202">MVTIFRFEIVGRGKLGHLIGETRKPEPGDPKINAWRSENLMVFTWLLNSMDSAIELDQCYNDGCDCPKDSVNAMKREENERVYLFLAGLNQEFDELRSQILEKKPLPTLRGTFSEIRREETRRNVILKIDPNLETKNKHFSSLVVAKNENDRLKKPWCDFAKNIGTPGKVSGRMIGNAREFEGCYFLEDEQGTNKGITGLHEKNQNQEKEIKDSRQNQISTPQDLTDTQRNSIEPNCDLPLVTLDLDIPIAKRKGVGKVTNHPM</sequence>
<dbReference type="PANTHER" id="PTHR34222">
    <property type="entry name" value="GAG_PRE-INTEGRS DOMAIN-CONTAINING PROTEIN"/>
    <property type="match status" value="1"/>
</dbReference>
<evidence type="ECO:0000256" key="1">
    <source>
        <dbReference type="SAM" id="MobiDB-lite"/>
    </source>
</evidence>
<dbReference type="EnsemblPlants" id="Solyc10g018515.1.1">
    <property type="protein sequence ID" value="Solyc10g018515.1.1"/>
    <property type="gene ID" value="Solyc10g018515.1"/>
</dbReference>
<feature type="compositionally biased region" description="Basic and acidic residues" evidence="1">
    <location>
        <begin position="205"/>
        <end position="215"/>
    </location>
</feature>
<reference evidence="2" key="1">
    <citation type="journal article" date="2012" name="Nature">
        <title>The tomato genome sequence provides insights into fleshy fruit evolution.</title>
        <authorList>
            <consortium name="Tomato Genome Consortium"/>
        </authorList>
    </citation>
    <scope>NUCLEOTIDE SEQUENCE [LARGE SCALE GENOMIC DNA]</scope>
    <source>
        <strain evidence="2">cv. Heinz 1706</strain>
    </source>
</reference>
<feature type="region of interest" description="Disordered" evidence="1">
    <location>
        <begin position="205"/>
        <end position="233"/>
    </location>
</feature>
<dbReference type="InParanoid" id="A0A3Q7J8G7"/>
<protein>
    <recommendedName>
        <fullName evidence="4">Retrovirus-related Pol polyprotein from transposon TNT 1-94</fullName>
    </recommendedName>
</protein>
<dbReference type="OMA" id="CYFLEDE"/>
<proteinExistence type="predicted"/>
<dbReference type="Proteomes" id="UP000004994">
    <property type="component" value="Chromosome 10"/>
</dbReference>
<evidence type="ECO:0008006" key="4">
    <source>
        <dbReference type="Google" id="ProtNLM"/>
    </source>
</evidence>
<dbReference type="Gramene" id="Solyc10g018515.1.1">
    <property type="protein sequence ID" value="Solyc10g018515.1.1"/>
    <property type="gene ID" value="Solyc10g018515.1"/>
</dbReference>
<evidence type="ECO:0000313" key="3">
    <source>
        <dbReference type="Proteomes" id="UP000004994"/>
    </source>
</evidence>
<organism evidence="2">
    <name type="scientific">Solanum lycopersicum</name>
    <name type="common">Tomato</name>
    <name type="synonym">Lycopersicon esculentum</name>
    <dbReference type="NCBI Taxonomy" id="4081"/>
    <lineage>
        <taxon>Eukaryota</taxon>
        <taxon>Viridiplantae</taxon>
        <taxon>Streptophyta</taxon>
        <taxon>Embryophyta</taxon>
        <taxon>Tracheophyta</taxon>
        <taxon>Spermatophyta</taxon>
        <taxon>Magnoliopsida</taxon>
        <taxon>eudicotyledons</taxon>
        <taxon>Gunneridae</taxon>
        <taxon>Pentapetalae</taxon>
        <taxon>asterids</taxon>
        <taxon>lamiids</taxon>
        <taxon>Solanales</taxon>
        <taxon>Solanaceae</taxon>
        <taxon>Solanoideae</taxon>
        <taxon>Solaneae</taxon>
        <taxon>Solanum</taxon>
        <taxon>Solanum subgen. Lycopersicon</taxon>
    </lineage>
</organism>